<dbReference type="Pfam" id="PF05569">
    <property type="entry name" value="Peptidase_M56"/>
    <property type="match status" value="1"/>
</dbReference>
<accession>A0ABP9BIG6</accession>
<dbReference type="EMBL" id="BAABJE010000010">
    <property type="protein sequence ID" value="GAA4794823.1"/>
    <property type="molecule type" value="Genomic_DNA"/>
</dbReference>
<feature type="compositionally biased region" description="Low complexity" evidence="1">
    <location>
        <begin position="472"/>
        <end position="487"/>
    </location>
</feature>
<feature type="transmembrane region" description="Helical" evidence="2">
    <location>
        <begin position="39"/>
        <end position="58"/>
    </location>
</feature>
<evidence type="ECO:0000259" key="3">
    <source>
        <dbReference type="Pfam" id="PF05569"/>
    </source>
</evidence>
<feature type="compositionally biased region" description="Low complexity" evidence="1">
    <location>
        <begin position="586"/>
        <end position="608"/>
    </location>
</feature>
<dbReference type="CDD" id="cd07341">
    <property type="entry name" value="M56_BlaR1_MecR1_like"/>
    <property type="match status" value="1"/>
</dbReference>
<proteinExistence type="predicted"/>
<keyword evidence="2" id="KW-0472">Membrane</keyword>
<evidence type="ECO:0000256" key="1">
    <source>
        <dbReference type="SAM" id="MobiDB-lite"/>
    </source>
</evidence>
<evidence type="ECO:0000256" key="2">
    <source>
        <dbReference type="SAM" id="Phobius"/>
    </source>
</evidence>
<feature type="compositionally biased region" description="Pro residues" evidence="1">
    <location>
        <begin position="423"/>
        <end position="471"/>
    </location>
</feature>
<feature type="transmembrane region" description="Helical" evidence="2">
    <location>
        <begin position="6"/>
        <end position="27"/>
    </location>
</feature>
<keyword evidence="5" id="KW-1185">Reference proteome</keyword>
<keyword evidence="2" id="KW-1133">Transmembrane helix</keyword>
<dbReference type="RefSeq" id="WP_345303236.1">
    <property type="nucleotide sequence ID" value="NZ_BAABJE010000010.1"/>
</dbReference>
<dbReference type="InterPro" id="IPR052173">
    <property type="entry name" value="Beta-lactam_resp_regulator"/>
</dbReference>
<dbReference type="InterPro" id="IPR008756">
    <property type="entry name" value="Peptidase_M56"/>
</dbReference>
<feature type="transmembrane region" description="Helical" evidence="2">
    <location>
        <begin position="91"/>
        <end position="109"/>
    </location>
</feature>
<sequence length="621" mass="66076">MTSAELLQRLWLPSLAVVAATCVLFVLPRQLRRHFGAGVAYAAWWLLPVAVIASLLPARTVETVPVVQAVAVTDIVQPIVAAPVVEADHSLAWLLLWCAGALGMAWRLWRQQRRFEAALGHVRPRGEDLWQAESRHGLPALLGVLRPRIVLPEDFEQRYDARERGLMLAHERQHLRRRDHLANLAVAAVRCMFWFNPLVHLAAARFRHDQELACDQAVIAAHPDSRRAYGEAMLKTLMADRQAPLGCHWGFSHPLKERVMQLKTPMPRAWARRIGVAAVATLTLGAGLAVWSAQPARAVTRAAAPAVASAAAPVATSDDYHIVLDLKTDGQPPARFEAGGRFGSRFDLKHRDGRGNEIRVDGNVRRAGPDRFDVALALQRNGVTVGKPRLIVARDEPGAVKIGEEAADGRFEGIELAMRVDDTPPPPPPAPPAPPAPPSPRDAIAPPAPPAPPSPPTHATPPAPPAPPSPPALSASDRARAVQAARAQADKAEAARVAAEAARADAARNAADAEMARADAARARAAAKAAQAAARSAEALAVQVDPVTAEHSRARIAAMTAEERQAELAAIREHIAYRRDELRARAAAQEAAAAPVAGPAASGTTPVPAAAPTPAPAPTAP</sequence>
<name>A0ABP9BIG6_9GAMM</name>
<evidence type="ECO:0000313" key="5">
    <source>
        <dbReference type="Proteomes" id="UP001499959"/>
    </source>
</evidence>
<keyword evidence="2" id="KW-0812">Transmembrane</keyword>
<feature type="transmembrane region" description="Helical" evidence="2">
    <location>
        <begin position="270"/>
        <end position="291"/>
    </location>
</feature>
<gene>
    <name evidence="4" type="ORF">GCM10023307_20590</name>
</gene>
<evidence type="ECO:0000313" key="4">
    <source>
        <dbReference type="EMBL" id="GAA4794823.1"/>
    </source>
</evidence>
<organism evidence="4 5">
    <name type="scientific">Lysobacter hankyongensis</name>
    <dbReference type="NCBI Taxonomy" id="1176535"/>
    <lineage>
        <taxon>Bacteria</taxon>
        <taxon>Pseudomonadati</taxon>
        <taxon>Pseudomonadota</taxon>
        <taxon>Gammaproteobacteria</taxon>
        <taxon>Lysobacterales</taxon>
        <taxon>Lysobacteraceae</taxon>
        <taxon>Lysobacter</taxon>
    </lineage>
</organism>
<dbReference type="Proteomes" id="UP001499959">
    <property type="component" value="Unassembled WGS sequence"/>
</dbReference>
<dbReference type="PANTHER" id="PTHR34978">
    <property type="entry name" value="POSSIBLE SENSOR-TRANSDUCER PROTEIN BLAR"/>
    <property type="match status" value="1"/>
</dbReference>
<reference evidence="5" key="1">
    <citation type="journal article" date="2019" name="Int. J. Syst. Evol. Microbiol.">
        <title>The Global Catalogue of Microorganisms (GCM) 10K type strain sequencing project: providing services to taxonomists for standard genome sequencing and annotation.</title>
        <authorList>
            <consortium name="The Broad Institute Genomics Platform"/>
            <consortium name="The Broad Institute Genome Sequencing Center for Infectious Disease"/>
            <person name="Wu L."/>
            <person name="Ma J."/>
        </authorList>
    </citation>
    <scope>NUCLEOTIDE SEQUENCE [LARGE SCALE GENOMIC DNA]</scope>
    <source>
        <strain evidence="5">JCM 18204</strain>
    </source>
</reference>
<feature type="domain" description="Peptidase M56" evidence="3">
    <location>
        <begin position="10"/>
        <end position="262"/>
    </location>
</feature>
<feature type="compositionally biased region" description="Pro residues" evidence="1">
    <location>
        <begin position="609"/>
        <end position="621"/>
    </location>
</feature>
<feature type="region of interest" description="Disordered" evidence="1">
    <location>
        <begin position="586"/>
        <end position="621"/>
    </location>
</feature>
<comment type="caution">
    <text evidence="4">The sequence shown here is derived from an EMBL/GenBank/DDBJ whole genome shotgun (WGS) entry which is preliminary data.</text>
</comment>
<feature type="region of interest" description="Disordered" evidence="1">
    <location>
        <begin position="419"/>
        <end position="488"/>
    </location>
</feature>
<protein>
    <recommendedName>
        <fullName evidence="3">Peptidase M56 domain-containing protein</fullName>
    </recommendedName>
</protein>
<dbReference type="PANTHER" id="PTHR34978:SF3">
    <property type="entry name" value="SLR0241 PROTEIN"/>
    <property type="match status" value="1"/>
</dbReference>